<dbReference type="GO" id="GO:0005634">
    <property type="term" value="C:nucleus"/>
    <property type="evidence" value="ECO:0007669"/>
    <property type="project" value="TreeGrafter"/>
</dbReference>
<keyword evidence="6" id="KW-1185">Reference proteome</keyword>
<evidence type="ECO:0000313" key="6">
    <source>
        <dbReference type="Proteomes" id="UP001283341"/>
    </source>
</evidence>
<dbReference type="InterPro" id="IPR007219">
    <property type="entry name" value="XnlR_reg_dom"/>
</dbReference>
<evidence type="ECO:0000313" key="5">
    <source>
        <dbReference type="EMBL" id="KAK3312694.1"/>
    </source>
</evidence>
<dbReference type="CDD" id="cd00067">
    <property type="entry name" value="GAL4"/>
    <property type="match status" value="1"/>
</dbReference>
<dbReference type="Gene3D" id="4.10.240.10">
    <property type="entry name" value="Zn(2)-C6 fungal-type DNA-binding domain"/>
    <property type="match status" value="1"/>
</dbReference>
<dbReference type="InterPro" id="IPR001138">
    <property type="entry name" value="Zn2Cys6_DnaBD"/>
</dbReference>
<dbReference type="InterPro" id="IPR050797">
    <property type="entry name" value="Carb_Metab_Trans_Reg"/>
</dbReference>
<feature type="region of interest" description="Disordered" evidence="3">
    <location>
        <begin position="67"/>
        <end position="116"/>
    </location>
</feature>
<keyword evidence="1" id="KW-0479">Metal-binding</keyword>
<dbReference type="Pfam" id="PF04082">
    <property type="entry name" value="Fungal_trans"/>
    <property type="match status" value="1"/>
</dbReference>
<dbReference type="PANTHER" id="PTHR31668">
    <property type="entry name" value="GLUCOSE TRANSPORT TRANSCRIPTION REGULATOR RGT1-RELATED-RELATED"/>
    <property type="match status" value="1"/>
</dbReference>
<comment type="caution">
    <text evidence="5">The sequence shown here is derived from an EMBL/GenBank/DDBJ whole genome shotgun (WGS) entry which is preliminary data.</text>
</comment>
<dbReference type="PROSITE" id="PS50048">
    <property type="entry name" value="ZN2_CY6_FUNGAL_2"/>
    <property type="match status" value="1"/>
</dbReference>
<dbReference type="GO" id="GO:0006351">
    <property type="term" value="P:DNA-templated transcription"/>
    <property type="evidence" value="ECO:0007669"/>
    <property type="project" value="InterPro"/>
</dbReference>
<dbReference type="GO" id="GO:0008270">
    <property type="term" value="F:zinc ion binding"/>
    <property type="evidence" value="ECO:0007669"/>
    <property type="project" value="InterPro"/>
</dbReference>
<gene>
    <name evidence="5" type="ORF">B0H66DRAFT_379039</name>
</gene>
<feature type="compositionally biased region" description="Low complexity" evidence="3">
    <location>
        <begin position="80"/>
        <end position="90"/>
    </location>
</feature>
<protein>
    <submittedName>
        <fullName evidence="5">Fungal-specific transcription factor domain-containing protein</fullName>
    </submittedName>
</protein>
<dbReference type="AlphaFoldDB" id="A0AAE0LZK8"/>
<dbReference type="PROSITE" id="PS00463">
    <property type="entry name" value="ZN2_CY6_FUNGAL_1"/>
    <property type="match status" value="1"/>
</dbReference>
<evidence type="ECO:0000259" key="4">
    <source>
        <dbReference type="PROSITE" id="PS50048"/>
    </source>
</evidence>
<evidence type="ECO:0000256" key="3">
    <source>
        <dbReference type="SAM" id="MobiDB-lite"/>
    </source>
</evidence>
<dbReference type="GO" id="GO:0003677">
    <property type="term" value="F:DNA binding"/>
    <property type="evidence" value="ECO:0007669"/>
    <property type="project" value="InterPro"/>
</dbReference>
<dbReference type="EMBL" id="JAUEDM010000008">
    <property type="protein sequence ID" value="KAK3312694.1"/>
    <property type="molecule type" value="Genomic_DNA"/>
</dbReference>
<dbReference type="SUPFAM" id="SSF57701">
    <property type="entry name" value="Zn2/Cys6 DNA-binding domain"/>
    <property type="match status" value="1"/>
</dbReference>
<feature type="compositionally biased region" description="Basic and acidic residues" evidence="3">
    <location>
        <begin position="25"/>
        <end position="34"/>
    </location>
</feature>
<proteinExistence type="predicted"/>
<dbReference type="CDD" id="cd12148">
    <property type="entry name" value="fungal_TF_MHR"/>
    <property type="match status" value="1"/>
</dbReference>
<dbReference type="Proteomes" id="UP001283341">
    <property type="component" value="Unassembled WGS sequence"/>
</dbReference>
<reference evidence="5" key="1">
    <citation type="journal article" date="2023" name="Mol. Phylogenet. Evol.">
        <title>Genome-scale phylogeny and comparative genomics of the fungal order Sordariales.</title>
        <authorList>
            <person name="Hensen N."/>
            <person name="Bonometti L."/>
            <person name="Westerberg I."/>
            <person name="Brannstrom I.O."/>
            <person name="Guillou S."/>
            <person name="Cros-Aarteil S."/>
            <person name="Calhoun S."/>
            <person name="Haridas S."/>
            <person name="Kuo A."/>
            <person name="Mondo S."/>
            <person name="Pangilinan J."/>
            <person name="Riley R."/>
            <person name="LaButti K."/>
            <person name="Andreopoulos B."/>
            <person name="Lipzen A."/>
            <person name="Chen C."/>
            <person name="Yan M."/>
            <person name="Daum C."/>
            <person name="Ng V."/>
            <person name="Clum A."/>
            <person name="Steindorff A."/>
            <person name="Ohm R.A."/>
            <person name="Martin F."/>
            <person name="Silar P."/>
            <person name="Natvig D.O."/>
            <person name="Lalanne C."/>
            <person name="Gautier V."/>
            <person name="Ament-Velasquez S.L."/>
            <person name="Kruys A."/>
            <person name="Hutchinson M.I."/>
            <person name="Powell A.J."/>
            <person name="Barry K."/>
            <person name="Miller A.N."/>
            <person name="Grigoriev I.V."/>
            <person name="Debuchy R."/>
            <person name="Gladieux P."/>
            <person name="Hiltunen Thoren M."/>
            <person name="Johannesson H."/>
        </authorList>
    </citation>
    <scope>NUCLEOTIDE SEQUENCE</scope>
    <source>
        <strain evidence="5">CBS 118394</strain>
    </source>
</reference>
<dbReference type="GO" id="GO:0000981">
    <property type="term" value="F:DNA-binding transcription factor activity, RNA polymerase II-specific"/>
    <property type="evidence" value="ECO:0007669"/>
    <property type="project" value="InterPro"/>
</dbReference>
<sequence length="743" mass="83585">MDNASESSHSSPDGAASQAQSRKASRPERPCDVCRKRKTRCVKEPDQDRCVLCVFHDRECTYIDVPQRRKKQKRVDVPDDAAGSLDGAGDAEPRPPLKKTKSTQTPSDGPFFGPSDASNVRSLLDRTLGLHRTVHFKYIGPSSLHEERLLDLIHRFYESGNGEDGCKFRRVADNTTFLSRSDRHTLFSGDVDDDLDTIEQIVQPHGPGLIDLYFRIVHPSYPILHKGVFLEKFARSYKEFSPPLLAAVYLLAMDWWEYDRELATNTKPDADALLRTAMKALMGVIHRPKLSSVQAGLLLLQRSGGDSWVLTTQVVAVGEELGLHLDCTNWNIPEWEKGLRRRLAWAIFMQDKWSALIYGRPSHVRSSDWQVPRVSLADFPESAADEDDKEGSTEVEKGRLLFIHLTKLTQIMASALDLLYSPDQTRIQELVATSGVQRLLELVKPLAVHLKEWANDMPPELRMEDVKTRKLCSNGYLHLSYFVTEIIIYRHVIRSLTPDTPRPMRELCREAGKARLERAIDFVEALRPEHMQAFWWFASPKSLAFIRTYGGLLWATSSTDEEAEFYRRKLEDFRWSLKVRAKGVSFVAIGLQEMDESLQDIDMTPSPVGRRHRLEEIARTRAAAAVATAASGSVSGAGGGLLDAETQTPVDSTSGFQMMPFHSAHHSVSSSSATATYHDMFGLRSESPTLSFSTATVLDLDARSASLEQQQQQHHHEYFSDGLVGGDQQQEFFYHSGTLADQN</sequence>
<dbReference type="InterPro" id="IPR036864">
    <property type="entry name" value="Zn2-C6_fun-type_DNA-bd_sf"/>
</dbReference>
<reference evidence="5" key="2">
    <citation type="submission" date="2023-06" db="EMBL/GenBank/DDBJ databases">
        <authorList>
            <consortium name="Lawrence Berkeley National Laboratory"/>
            <person name="Haridas S."/>
            <person name="Hensen N."/>
            <person name="Bonometti L."/>
            <person name="Westerberg I."/>
            <person name="Brannstrom I.O."/>
            <person name="Guillou S."/>
            <person name="Cros-Aarteil S."/>
            <person name="Calhoun S."/>
            <person name="Kuo A."/>
            <person name="Mondo S."/>
            <person name="Pangilinan J."/>
            <person name="Riley R."/>
            <person name="Labutti K."/>
            <person name="Andreopoulos B."/>
            <person name="Lipzen A."/>
            <person name="Chen C."/>
            <person name="Yanf M."/>
            <person name="Daum C."/>
            <person name="Ng V."/>
            <person name="Clum A."/>
            <person name="Steindorff A."/>
            <person name="Ohm R."/>
            <person name="Martin F."/>
            <person name="Silar P."/>
            <person name="Natvig D."/>
            <person name="Lalanne C."/>
            <person name="Gautier V."/>
            <person name="Ament-Velasquez S.L."/>
            <person name="Kruys A."/>
            <person name="Hutchinson M.I."/>
            <person name="Powell A.J."/>
            <person name="Barry K."/>
            <person name="Miller A.N."/>
            <person name="Grigoriev I.V."/>
            <person name="Debuchy R."/>
            <person name="Gladieux P."/>
            <person name="Thoren M.H."/>
            <person name="Johannesson H."/>
        </authorList>
    </citation>
    <scope>NUCLEOTIDE SEQUENCE</scope>
    <source>
        <strain evidence="5">CBS 118394</strain>
    </source>
</reference>
<dbReference type="SMART" id="SM00066">
    <property type="entry name" value="GAL4"/>
    <property type="match status" value="1"/>
</dbReference>
<dbReference type="SMART" id="SM00906">
    <property type="entry name" value="Fungal_trans"/>
    <property type="match status" value="1"/>
</dbReference>
<feature type="compositionally biased region" description="Polar residues" evidence="3">
    <location>
        <begin position="1"/>
        <end position="11"/>
    </location>
</feature>
<evidence type="ECO:0000256" key="1">
    <source>
        <dbReference type="ARBA" id="ARBA00022723"/>
    </source>
</evidence>
<organism evidence="5 6">
    <name type="scientific">Apodospora peruviana</name>
    <dbReference type="NCBI Taxonomy" id="516989"/>
    <lineage>
        <taxon>Eukaryota</taxon>
        <taxon>Fungi</taxon>
        <taxon>Dikarya</taxon>
        <taxon>Ascomycota</taxon>
        <taxon>Pezizomycotina</taxon>
        <taxon>Sordariomycetes</taxon>
        <taxon>Sordariomycetidae</taxon>
        <taxon>Sordariales</taxon>
        <taxon>Lasiosphaeriaceae</taxon>
        <taxon>Apodospora</taxon>
    </lineage>
</organism>
<feature type="region of interest" description="Disordered" evidence="3">
    <location>
        <begin position="1"/>
        <end position="44"/>
    </location>
</feature>
<dbReference type="PANTHER" id="PTHR31668:SF4">
    <property type="entry name" value="TRANSCRIPTIONAL ACTIVATOR PROTEIN DAL81"/>
    <property type="match status" value="1"/>
</dbReference>
<name>A0AAE0LZK8_9PEZI</name>
<keyword evidence="2" id="KW-0539">Nucleus</keyword>
<accession>A0AAE0LZK8</accession>
<dbReference type="GO" id="GO:0001080">
    <property type="term" value="P:nitrogen catabolite activation of transcription from RNA polymerase II promoter"/>
    <property type="evidence" value="ECO:0007669"/>
    <property type="project" value="TreeGrafter"/>
</dbReference>
<feature type="domain" description="Zn(2)-C6 fungal-type" evidence="4">
    <location>
        <begin position="30"/>
        <end position="62"/>
    </location>
</feature>
<evidence type="ECO:0000256" key="2">
    <source>
        <dbReference type="ARBA" id="ARBA00023242"/>
    </source>
</evidence>